<gene>
    <name evidence="2" type="ORF">NPX13_g9677</name>
</gene>
<protein>
    <recommendedName>
        <fullName evidence="1">Azaphilone pigments biosynthesis cluster protein L N-terminal domain-containing protein</fullName>
    </recommendedName>
</protein>
<dbReference type="VEuPathDB" id="FungiDB:F4678DRAFT_346230"/>
<evidence type="ECO:0000259" key="1">
    <source>
        <dbReference type="Pfam" id="PF17111"/>
    </source>
</evidence>
<evidence type="ECO:0000313" key="2">
    <source>
        <dbReference type="EMBL" id="KAJ3558582.1"/>
    </source>
</evidence>
<dbReference type="InterPro" id="IPR031348">
    <property type="entry name" value="PigL_N"/>
</dbReference>
<name>A0A9W8TIT7_9PEZI</name>
<dbReference type="AlphaFoldDB" id="A0A9W8TIT7"/>
<sequence>MADIISIAIGAIAATQRTSVVLFKFARSCKEARDDLAGVSQQLSELTLVLELVKESTNVASESLPEALQAQLKAMLASCVKLVQDIEELVISCSGRTGVLQWTLLKKEKAKAMSASLEAFKGGLNLALDTANLIIATDIRNNTDAIHQDTTEIKRDTEAILEEIQRLRIQLPNDRSLDKKRTQLEAWLDNLTQYAATVADGEIANDVDDVNVIDMSKRARDRRNSETTLIVQSVGSAPSTQTSLGGGYYGRYPTEPGVVNSKEESSTISYSTASPVKTGAKHARETCPSQLIASLPCASRLIGIDGNAERQICASIHEDGVVRVWSMETKQLSRELQSGLLISSTVWIAICPANPDVLIVYDYKKASKPGKLNIEAWDWAQGRKIDIAINTKFTPRTGYFFVPSSHVVYTRATTNHLILIDLDVSPEETSIGQSVSLSDLAVSVRRDVISNRGSLYWCSFISDKEVAIIWRRARRRGLLRGSPGFDHVLEVARLSSIAPEEGQDKPLMSERYSPSIISHARVISKFQLPNAVQPLDMKVLPRKGIVLVFTARKSKNSVIKNRVVYAFHLETGAELFTYECPRDWTSAPTIDSCVGFKDHDFGFHGVSLTDGSELAEFSVLGTIVFETAGEIVSALRMKSKIGFWKTPKPRTLQES</sequence>
<reference evidence="2" key="1">
    <citation type="submission" date="2022-07" db="EMBL/GenBank/DDBJ databases">
        <title>Genome Sequence of Xylaria arbuscula.</title>
        <authorList>
            <person name="Buettner E."/>
        </authorList>
    </citation>
    <scope>NUCLEOTIDE SEQUENCE</scope>
    <source>
        <strain evidence="2">VT107</strain>
    </source>
</reference>
<evidence type="ECO:0000313" key="3">
    <source>
        <dbReference type="Proteomes" id="UP001148614"/>
    </source>
</evidence>
<dbReference type="EMBL" id="JANPWZ010002457">
    <property type="protein sequence ID" value="KAJ3558582.1"/>
    <property type="molecule type" value="Genomic_DNA"/>
</dbReference>
<dbReference type="Pfam" id="PF17111">
    <property type="entry name" value="PigL_N"/>
    <property type="match status" value="1"/>
</dbReference>
<comment type="caution">
    <text evidence="2">The sequence shown here is derived from an EMBL/GenBank/DDBJ whole genome shotgun (WGS) entry which is preliminary data.</text>
</comment>
<accession>A0A9W8TIT7</accession>
<feature type="domain" description="Azaphilone pigments biosynthesis cluster protein L N-terminal" evidence="1">
    <location>
        <begin position="3"/>
        <end position="170"/>
    </location>
</feature>
<organism evidence="2 3">
    <name type="scientific">Xylaria arbuscula</name>
    <dbReference type="NCBI Taxonomy" id="114810"/>
    <lineage>
        <taxon>Eukaryota</taxon>
        <taxon>Fungi</taxon>
        <taxon>Dikarya</taxon>
        <taxon>Ascomycota</taxon>
        <taxon>Pezizomycotina</taxon>
        <taxon>Sordariomycetes</taxon>
        <taxon>Xylariomycetidae</taxon>
        <taxon>Xylariales</taxon>
        <taxon>Xylariaceae</taxon>
        <taxon>Xylaria</taxon>
    </lineage>
</organism>
<proteinExistence type="predicted"/>
<dbReference type="Proteomes" id="UP001148614">
    <property type="component" value="Unassembled WGS sequence"/>
</dbReference>
<keyword evidence="3" id="KW-1185">Reference proteome</keyword>
<dbReference type="SUPFAM" id="SSF63829">
    <property type="entry name" value="Calcium-dependent phosphotriesterase"/>
    <property type="match status" value="1"/>
</dbReference>